<sequence>MAGGGLSKARLARLHPVLAAHVARGDMPGMVALVARGDEVVVEAIGTQSFGGAPMRRDTIFRIASMTKLVTAAAVLLLVEECKLRLADPVEHFLPELANRTVLRTPESPLDDTVPARRSITVRDLLTFTFGLGAVMEWPPKYPIQKAVDELGVAPGPWQPNFSADEFMKRLGRLPLIHQPGERWLYHTGSDILGVLIARVSGQTLEAFFQERLFAPLGMRDTGFQVPAAKLERLATAYMIDPEKQALTFFDDAADSRWSRPPAFAAGGSGLVSTVDDFHSFLRMLLDKGRHGREQILARPTVELMMSDQLTDGQKQGAEIFFGMGASWGMGGAVITRRTDVSTTPGRFGWDGGYGTTAHVDPAERMIGILMTQRMMESPQPPAVFSDFWTSTYQAIDD</sequence>
<dbReference type="STRING" id="225324.SAMN02745126_03490"/>
<gene>
    <name evidence="2" type="ORF">SAMN02745126_03490</name>
</gene>
<dbReference type="RefSeq" id="WP_085935194.1">
    <property type="nucleotide sequence ID" value="NZ_FUWJ01000004.1"/>
</dbReference>
<accession>A0A1T4R1Y8</accession>
<reference evidence="3" key="1">
    <citation type="submission" date="2017-02" db="EMBL/GenBank/DDBJ databases">
        <authorList>
            <person name="Varghese N."/>
            <person name="Submissions S."/>
        </authorList>
    </citation>
    <scope>NUCLEOTIDE SEQUENCE [LARGE SCALE GENOMIC DNA]</scope>
    <source>
        <strain evidence="3">ATCC 27094</strain>
    </source>
</reference>
<dbReference type="Gene3D" id="3.40.710.10">
    <property type="entry name" value="DD-peptidase/beta-lactamase superfamily"/>
    <property type="match status" value="1"/>
</dbReference>
<protein>
    <submittedName>
        <fullName evidence="2">CubicO group peptidase, beta-lactamase class C family</fullName>
    </submittedName>
</protein>
<keyword evidence="3" id="KW-1185">Reference proteome</keyword>
<proteinExistence type="predicted"/>
<dbReference type="SUPFAM" id="SSF56601">
    <property type="entry name" value="beta-lactamase/transpeptidase-like"/>
    <property type="match status" value="1"/>
</dbReference>
<evidence type="ECO:0000313" key="2">
    <source>
        <dbReference type="EMBL" id="SKA09837.1"/>
    </source>
</evidence>
<organism evidence="2 3">
    <name type="scientific">Enhydrobacter aerosaccus</name>
    <dbReference type="NCBI Taxonomy" id="225324"/>
    <lineage>
        <taxon>Bacteria</taxon>
        <taxon>Pseudomonadati</taxon>
        <taxon>Pseudomonadota</taxon>
        <taxon>Alphaproteobacteria</taxon>
        <taxon>Hyphomicrobiales</taxon>
        <taxon>Enhydrobacter</taxon>
    </lineage>
</organism>
<feature type="domain" description="Beta-lactamase-related" evidence="1">
    <location>
        <begin position="18"/>
        <end position="376"/>
    </location>
</feature>
<dbReference type="EMBL" id="FUWJ01000004">
    <property type="protein sequence ID" value="SKA09837.1"/>
    <property type="molecule type" value="Genomic_DNA"/>
</dbReference>
<dbReference type="InterPro" id="IPR001466">
    <property type="entry name" value="Beta-lactam-related"/>
</dbReference>
<dbReference type="Proteomes" id="UP000190092">
    <property type="component" value="Unassembled WGS sequence"/>
</dbReference>
<evidence type="ECO:0000313" key="3">
    <source>
        <dbReference type="Proteomes" id="UP000190092"/>
    </source>
</evidence>
<dbReference type="AlphaFoldDB" id="A0A1T4R1Y8"/>
<dbReference type="Pfam" id="PF00144">
    <property type="entry name" value="Beta-lactamase"/>
    <property type="match status" value="1"/>
</dbReference>
<dbReference type="PANTHER" id="PTHR43283:SF3">
    <property type="entry name" value="BETA-LACTAMASE FAMILY PROTEIN (AFU_ORTHOLOGUE AFUA_5G07500)"/>
    <property type="match status" value="1"/>
</dbReference>
<dbReference type="OrthoDB" id="5705574at2"/>
<dbReference type="PANTHER" id="PTHR43283">
    <property type="entry name" value="BETA-LACTAMASE-RELATED"/>
    <property type="match status" value="1"/>
</dbReference>
<evidence type="ECO:0000259" key="1">
    <source>
        <dbReference type="Pfam" id="PF00144"/>
    </source>
</evidence>
<dbReference type="InterPro" id="IPR050789">
    <property type="entry name" value="Diverse_Enzym_Activities"/>
</dbReference>
<dbReference type="InterPro" id="IPR012338">
    <property type="entry name" value="Beta-lactam/transpept-like"/>
</dbReference>
<name>A0A1T4R1Y8_9HYPH</name>